<reference evidence="2" key="1">
    <citation type="submission" date="2024-07" db="EMBL/GenBank/DDBJ databases">
        <title>Two chromosome-level genome assemblies of Korean endemic species Abeliophyllum distichum and Forsythia ovata (Oleaceae).</title>
        <authorList>
            <person name="Jang H."/>
        </authorList>
    </citation>
    <scope>NUCLEOTIDE SEQUENCE [LARGE SCALE GENOMIC DNA]</scope>
</reference>
<protein>
    <submittedName>
        <fullName evidence="1">Uncharacterized protein</fullName>
    </submittedName>
</protein>
<dbReference type="EMBL" id="JBFOLJ010000003">
    <property type="protein sequence ID" value="KAL2549987.1"/>
    <property type="molecule type" value="Genomic_DNA"/>
</dbReference>
<dbReference type="AlphaFoldDB" id="A0ABD1WJW4"/>
<evidence type="ECO:0000313" key="2">
    <source>
        <dbReference type="Proteomes" id="UP001604277"/>
    </source>
</evidence>
<comment type="caution">
    <text evidence="1">The sequence shown here is derived from an EMBL/GenBank/DDBJ whole genome shotgun (WGS) entry which is preliminary data.</text>
</comment>
<dbReference type="Proteomes" id="UP001604277">
    <property type="component" value="Unassembled WGS sequence"/>
</dbReference>
<keyword evidence="2" id="KW-1185">Reference proteome</keyword>
<evidence type="ECO:0000313" key="1">
    <source>
        <dbReference type="EMBL" id="KAL2549987.1"/>
    </source>
</evidence>
<organism evidence="1 2">
    <name type="scientific">Forsythia ovata</name>
    <dbReference type="NCBI Taxonomy" id="205694"/>
    <lineage>
        <taxon>Eukaryota</taxon>
        <taxon>Viridiplantae</taxon>
        <taxon>Streptophyta</taxon>
        <taxon>Embryophyta</taxon>
        <taxon>Tracheophyta</taxon>
        <taxon>Spermatophyta</taxon>
        <taxon>Magnoliopsida</taxon>
        <taxon>eudicotyledons</taxon>
        <taxon>Gunneridae</taxon>
        <taxon>Pentapetalae</taxon>
        <taxon>asterids</taxon>
        <taxon>lamiids</taxon>
        <taxon>Lamiales</taxon>
        <taxon>Oleaceae</taxon>
        <taxon>Forsythieae</taxon>
        <taxon>Forsythia</taxon>
    </lineage>
</organism>
<sequence length="133" mass="15791">MRPHRLFMRPHDRFCDLHPFRIQNSGDPYDHIGFPCGHMTSSVIFFRFFFRRIATKEPIPKWDRLGRRSESPKLEKLTVEEPILKWERLGSRSVSPKMERLAVEEPSLKWERLGSRSASLKMKRLTAEEPISK</sequence>
<accession>A0ABD1WJW4</accession>
<proteinExistence type="predicted"/>
<name>A0ABD1WJW4_9LAMI</name>
<gene>
    <name evidence="1" type="ORF">Fot_11517</name>
</gene>